<proteinExistence type="predicted"/>
<dbReference type="EMBL" id="BK015168">
    <property type="protein sequence ID" value="DAD93850.1"/>
    <property type="molecule type" value="Genomic_DNA"/>
</dbReference>
<protein>
    <submittedName>
        <fullName evidence="2">Uncharacterized protein</fullName>
    </submittedName>
</protein>
<sequence>MALYRVGYQCVSEQQANDLILSQMPPFYLRDGSLSRPELVGGQWQYMGRVVKLDFPECSPSDQVYQGAYFGVLLVLVAAVSFGFKQIYRLIYSIGGNDDN</sequence>
<feature type="transmembrane region" description="Helical" evidence="1">
    <location>
        <begin position="64"/>
        <end position="84"/>
    </location>
</feature>
<keyword evidence="1" id="KW-0472">Membrane</keyword>
<organism evidence="2">
    <name type="scientific">Inoviridae sp. ctPjN3</name>
    <dbReference type="NCBI Taxonomy" id="2826761"/>
    <lineage>
        <taxon>Viruses</taxon>
        <taxon>Monodnaviria</taxon>
        <taxon>Loebvirae</taxon>
        <taxon>Hofneiviricota</taxon>
        <taxon>Faserviricetes</taxon>
        <taxon>Tubulavirales</taxon>
        <taxon>Inoviridae</taxon>
    </lineage>
</organism>
<keyword evidence="1" id="KW-1133">Transmembrane helix</keyword>
<evidence type="ECO:0000313" key="2">
    <source>
        <dbReference type="EMBL" id="DAD93850.1"/>
    </source>
</evidence>
<evidence type="ECO:0000256" key="1">
    <source>
        <dbReference type="SAM" id="Phobius"/>
    </source>
</evidence>
<name>A0A8S5NHQ3_9VIRU</name>
<reference evidence="2" key="1">
    <citation type="journal article" date="2021" name="Proc. Natl. Acad. Sci. U.S.A.">
        <title>A Catalog of Tens of Thousands of Viruses from Human Metagenomes Reveals Hidden Associations with Chronic Diseases.</title>
        <authorList>
            <person name="Tisza M.J."/>
            <person name="Buck C.B."/>
        </authorList>
    </citation>
    <scope>NUCLEOTIDE SEQUENCE</scope>
    <source>
        <strain evidence="2">CtPjN3</strain>
    </source>
</reference>
<keyword evidence="1" id="KW-0812">Transmembrane</keyword>
<accession>A0A8S5NHQ3</accession>